<comment type="caution">
    <text evidence="1">The sequence shown here is derived from an EMBL/GenBank/DDBJ whole genome shotgun (WGS) entry which is preliminary data.</text>
</comment>
<evidence type="ECO:0000313" key="1">
    <source>
        <dbReference type="EMBL" id="CAE7226942.1"/>
    </source>
</evidence>
<dbReference type="AlphaFoldDB" id="A0A812KMT4"/>
<gene>
    <name evidence="1" type="primary">DED1</name>
    <name evidence="1" type="ORF">SNAT2548_LOCUS8889</name>
</gene>
<organism evidence="1 2">
    <name type="scientific">Symbiodinium natans</name>
    <dbReference type="NCBI Taxonomy" id="878477"/>
    <lineage>
        <taxon>Eukaryota</taxon>
        <taxon>Sar</taxon>
        <taxon>Alveolata</taxon>
        <taxon>Dinophyceae</taxon>
        <taxon>Suessiales</taxon>
        <taxon>Symbiodiniaceae</taxon>
        <taxon>Symbiodinium</taxon>
    </lineage>
</organism>
<accession>A0A812KMT4</accession>
<dbReference type="OrthoDB" id="434994at2759"/>
<protein>
    <submittedName>
        <fullName evidence="1">DED1 protein</fullName>
    </submittedName>
</protein>
<sequence length="91" mass="9621">MAPSKEAAQSGYVIEKVAEDKPAAQAGVEPGWTVKRVASTDCQGLASAAVQALLKDAALPVEVQFEKPEEEPWIAEGITCVSELNTVYAEC</sequence>
<dbReference type="EMBL" id="CAJNDS010000669">
    <property type="protein sequence ID" value="CAE7226942.1"/>
    <property type="molecule type" value="Genomic_DNA"/>
</dbReference>
<keyword evidence="2" id="KW-1185">Reference proteome</keyword>
<reference evidence="1" key="1">
    <citation type="submission" date="2021-02" db="EMBL/GenBank/DDBJ databases">
        <authorList>
            <person name="Dougan E. K."/>
            <person name="Rhodes N."/>
            <person name="Thang M."/>
            <person name="Chan C."/>
        </authorList>
    </citation>
    <scope>NUCLEOTIDE SEQUENCE</scope>
</reference>
<dbReference type="Proteomes" id="UP000604046">
    <property type="component" value="Unassembled WGS sequence"/>
</dbReference>
<dbReference type="Gene3D" id="2.30.42.10">
    <property type="match status" value="1"/>
</dbReference>
<name>A0A812KMT4_9DINO</name>
<dbReference type="SUPFAM" id="SSF50156">
    <property type="entry name" value="PDZ domain-like"/>
    <property type="match status" value="1"/>
</dbReference>
<proteinExistence type="predicted"/>
<evidence type="ECO:0000313" key="2">
    <source>
        <dbReference type="Proteomes" id="UP000604046"/>
    </source>
</evidence>
<dbReference type="InterPro" id="IPR036034">
    <property type="entry name" value="PDZ_sf"/>
</dbReference>